<feature type="region of interest" description="Disordered" evidence="1">
    <location>
        <begin position="1"/>
        <end position="38"/>
    </location>
</feature>
<keyword evidence="2" id="KW-0812">Transmembrane</keyword>
<feature type="compositionally biased region" description="Polar residues" evidence="1">
    <location>
        <begin position="92"/>
        <end position="102"/>
    </location>
</feature>
<feature type="region of interest" description="Disordered" evidence="1">
    <location>
        <begin position="77"/>
        <end position="102"/>
    </location>
</feature>
<keyword evidence="2" id="KW-1133">Transmembrane helix</keyword>
<evidence type="ECO:0000313" key="3">
    <source>
        <dbReference type="EMBL" id="EKF31707.1"/>
    </source>
</evidence>
<feature type="transmembrane region" description="Helical" evidence="2">
    <location>
        <begin position="265"/>
        <end position="290"/>
    </location>
</feature>
<evidence type="ECO:0000313" key="4">
    <source>
        <dbReference type="Proteomes" id="UP000007350"/>
    </source>
</evidence>
<evidence type="ECO:0000256" key="2">
    <source>
        <dbReference type="SAM" id="Phobius"/>
    </source>
</evidence>
<gene>
    <name evidence="3" type="ORF">MOQ_004454</name>
</gene>
<dbReference type="GO" id="GO:0016301">
    <property type="term" value="F:kinase activity"/>
    <property type="evidence" value="ECO:0007669"/>
    <property type="project" value="UniProtKB-KW"/>
</dbReference>
<feature type="compositionally biased region" description="Low complexity" evidence="1">
    <location>
        <begin position="77"/>
        <end position="89"/>
    </location>
</feature>
<feature type="compositionally biased region" description="Basic and acidic residues" evidence="1">
    <location>
        <begin position="1"/>
        <end position="12"/>
    </location>
</feature>
<accession>K2NRV0</accession>
<organism evidence="3 4">
    <name type="scientific">Trypanosoma cruzi marinkellei</name>
    <dbReference type="NCBI Taxonomy" id="85056"/>
    <lineage>
        <taxon>Eukaryota</taxon>
        <taxon>Discoba</taxon>
        <taxon>Euglenozoa</taxon>
        <taxon>Kinetoplastea</taxon>
        <taxon>Metakinetoplastina</taxon>
        <taxon>Trypanosomatida</taxon>
        <taxon>Trypanosomatidae</taxon>
        <taxon>Trypanosoma</taxon>
        <taxon>Schizotrypanum</taxon>
    </lineage>
</organism>
<dbReference type="EMBL" id="AHKC01010657">
    <property type="protein sequence ID" value="EKF31707.1"/>
    <property type="molecule type" value="Genomic_DNA"/>
</dbReference>
<reference evidence="3 4" key="1">
    <citation type="journal article" date="2012" name="BMC Genomics">
        <title>Comparative genomic analysis of human infective Trypanosoma cruzi lineages with the bat-restricted subspecies T. cruzi marinkellei.</title>
        <authorList>
            <person name="Franzen O."/>
            <person name="Talavera-Lopez C."/>
            <person name="Ochaya S."/>
            <person name="Butler C.E."/>
            <person name="Messenger L.A."/>
            <person name="Lewis M.D."/>
            <person name="Llewellyn M.S."/>
            <person name="Marinkelle C.J."/>
            <person name="Tyler K.M."/>
            <person name="Miles M.A."/>
            <person name="Andersson B."/>
        </authorList>
    </citation>
    <scope>NUCLEOTIDE SEQUENCE [LARGE SCALE GENOMIC DNA]</scope>
    <source>
        <strain evidence="3 4">B7</strain>
    </source>
</reference>
<comment type="caution">
    <text evidence="3">The sequence shown here is derived from an EMBL/GenBank/DDBJ whole genome shotgun (WGS) entry which is preliminary data.</text>
</comment>
<keyword evidence="3" id="KW-0808">Transferase</keyword>
<dbReference type="SUPFAM" id="SSF55073">
    <property type="entry name" value="Nucleotide cyclase"/>
    <property type="match status" value="1"/>
</dbReference>
<keyword evidence="2" id="KW-0472">Membrane</keyword>
<name>K2NRV0_TRYCR</name>
<keyword evidence="4" id="KW-1185">Reference proteome</keyword>
<sequence>MDRGRSEEEKPRVLSRASTQVSSVFGSSNPQFPMGLGVVEGTPDSERRNGVSGFQLKNNNCTIRPPTGNEEVQILSFSPTPSSPVSTRPCGTISSSKTTDGQASMNRASFLRQALFTSIRSSGEDRGIHLDAPSNEVLEKSKQKIADGDVMMSQSLSTSFSRSLRLPQAHRVDTSAIAVTSEFASPNSRRDESGIKKLLPNVKSSSEKSLLKSPVFRRFSLGENYTGSPYIRDEVDAAVPNATLRQYISSRPKPAVRGRGLYRRVYLTLISLVLLPFVFTALLFVLHYWASSHVAEKLYHYEGARMSDNSFCDRNFLELQYRQIGPISKECFICVMGILLALIIFVIGGSFVLWTVPWRCVFLNYLQTLEFIRRAAPTLAQIKSLGPEQLAKAPKPVPSFFFWHWNRGKNNNKELLSQGIVGKVVLLGITLNELKKYIPSTVQNDVILAVLTSHRRDSLNAVSTTERQGDRISGPSPPHEEIVVTTGELNPLQINAQAHSPLSVRKEAANFTGELCRSYGSGSYFDYTQKASQRRNSNKLSPSHRRLKCPAGSLSGLILSRSTSVTLTAENERALQLAGNRGECTVSEAAETRITMLNDYGFSLQQTIFMVCRLFLPKLELDSDASVTRDSVNKVREMSQRFLRIVLRVAKEENGFSFNICLDSVIIVFYTPSGTNCINLFQPRNCALRLVSELSKLESDWASASSTPLTWGIAMHMSLLMIGVNDMGSRRFAYLYGEELQFAYRVAELCMILHCPLIMLQSCYDLFRVCMMAVPVDVIYRETIRGKDRIYLYEPKMPEEGEDIDTKREYYKPLTVAFGLMCGGQFADAAQKLAGIVEMDHNVSRLHRLCEYFLRMQEKGTINTILSHTENYVREEPRWEPLESKAAKFLDKYRLQEKQPCIHRCREFYRNNESNEENATRDHHAAFFLRMGTK</sequence>
<dbReference type="Gene3D" id="3.30.70.1230">
    <property type="entry name" value="Nucleotide cyclase"/>
    <property type="match status" value="1"/>
</dbReference>
<evidence type="ECO:0000256" key="1">
    <source>
        <dbReference type="SAM" id="MobiDB-lite"/>
    </source>
</evidence>
<dbReference type="AlphaFoldDB" id="K2NRV0"/>
<dbReference type="OrthoDB" id="251925at2759"/>
<feature type="transmembrane region" description="Helical" evidence="2">
    <location>
        <begin position="331"/>
        <end position="354"/>
    </location>
</feature>
<proteinExistence type="predicted"/>
<dbReference type="InterPro" id="IPR029787">
    <property type="entry name" value="Nucleotide_cyclase"/>
</dbReference>
<feature type="compositionally biased region" description="Polar residues" evidence="1">
    <location>
        <begin position="16"/>
        <end position="31"/>
    </location>
</feature>
<protein>
    <submittedName>
        <fullName evidence="3">Protein kinase, putative</fullName>
    </submittedName>
</protein>
<keyword evidence="3" id="KW-0418">Kinase</keyword>
<dbReference type="Proteomes" id="UP000007350">
    <property type="component" value="Unassembled WGS sequence"/>
</dbReference>